<evidence type="ECO:0000256" key="6">
    <source>
        <dbReference type="SAM" id="SignalP"/>
    </source>
</evidence>
<sequence>MSIRLPLSLAALAIASATPARAQSLPPLESYDTGGGTYEGQWNGSWRDGETWDGVWSGTYIAGNGERIAAHYRGTFHGDSAFYADDGQILLLDDERGWYEGDARHGPHRDYRDLPASPDGRLGYTLAERNAWLADCRMLMSDHYGDGTYARDYYRRGGNGPAVGAVLGAVAGGIAGNRIADGSRVGGTLLGAGLGGLAGAAIGSAVDGDDDTYRNDYAREDIYAARYCETYLRRYEMSGAGYGSMAYAQPMMVMRQPVHRHGPECRETVIEEYIDEDVAPPPAPRARRVIRREPRGKTTPIR</sequence>
<evidence type="ECO:0000256" key="2">
    <source>
        <dbReference type="ARBA" id="ARBA00008681"/>
    </source>
</evidence>
<comment type="subcellular location">
    <subcellularLocation>
        <location evidence="1">Cell outer membrane</location>
        <topology evidence="1">Lipid-anchor</topology>
    </subcellularLocation>
</comment>
<keyword evidence="6" id="KW-0732">Signal</keyword>
<feature type="signal peptide" evidence="6">
    <location>
        <begin position="1"/>
        <end position="22"/>
    </location>
</feature>
<feature type="region of interest" description="Disordered" evidence="5">
    <location>
        <begin position="277"/>
        <end position="302"/>
    </location>
</feature>
<evidence type="ECO:0000256" key="4">
    <source>
        <dbReference type="ARBA" id="ARBA00023288"/>
    </source>
</evidence>
<feature type="domain" description="Glycine zipper 2TM" evidence="7">
    <location>
        <begin position="164"/>
        <end position="203"/>
    </location>
</feature>
<evidence type="ECO:0000256" key="1">
    <source>
        <dbReference type="ARBA" id="ARBA00004459"/>
    </source>
</evidence>
<comment type="similarity">
    <text evidence="2">Belongs to the rickettsiale 17 kDa surface antigen family.</text>
</comment>
<proteinExistence type="inferred from homology"/>
<evidence type="ECO:0000256" key="5">
    <source>
        <dbReference type="SAM" id="MobiDB-lite"/>
    </source>
</evidence>
<dbReference type="OrthoDB" id="7410331at2"/>
<evidence type="ECO:0000259" key="7">
    <source>
        <dbReference type="Pfam" id="PF05433"/>
    </source>
</evidence>
<dbReference type="InterPro" id="IPR008816">
    <property type="entry name" value="Gly_zipper_2TM_dom"/>
</dbReference>
<protein>
    <recommendedName>
        <fullName evidence="3">17 kDa surface antigen</fullName>
    </recommendedName>
</protein>
<comment type="caution">
    <text evidence="8">The sequence shown here is derived from an EMBL/GenBank/DDBJ whole genome shotgun (WGS) entry which is preliminary data.</text>
</comment>
<evidence type="ECO:0000313" key="8">
    <source>
        <dbReference type="EMBL" id="RPF71385.1"/>
    </source>
</evidence>
<dbReference type="Proteomes" id="UP000275232">
    <property type="component" value="Unassembled WGS sequence"/>
</dbReference>
<dbReference type="AlphaFoldDB" id="A0A3N5DKS0"/>
<keyword evidence="9" id="KW-1185">Reference proteome</keyword>
<accession>A0A3N5DKS0</accession>
<feature type="chain" id="PRO_5018001685" description="17 kDa surface antigen" evidence="6">
    <location>
        <begin position="23"/>
        <end position="302"/>
    </location>
</feature>
<dbReference type="Pfam" id="PF05433">
    <property type="entry name" value="Rick_17kDa_Anti"/>
    <property type="match status" value="1"/>
</dbReference>
<organism evidence="8 9">
    <name type="scientific">Aurantiacibacter spongiae</name>
    <dbReference type="NCBI Taxonomy" id="2488860"/>
    <lineage>
        <taxon>Bacteria</taxon>
        <taxon>Pseudomonadati</taxon>
        <taxon>Pseudomonadota</taxon>
        <taxon>Alphaproteobacteria</taxon>
        <taxon>Sphingomonadales</taxon>
        <taxon>Erythrobacteraceae</taxon>
        <taxon>Aurantiacibacter</taxon>
    </lineage>
</organism>
<evidence type="ECO:0000256" key="3">
    <source>
        <dbReference type="ARBA" id="ARBA00015281"/>
    </source>
</evidence>
<reference evidence="8 9" key="1">
    <citation type="submission" date="2018-11" db="EMBL/GenBank/DDBJ databases">
        <title>Erythrobacter spongiae sp. nov., isolated from a marine sponge.</title>
        <authorList>
            <person name="Zhuang L."/>
            <person name="Luo L."/>
        </authorList>
    </citation>
    <scope>NUCLEOTIDE SEQUENCE [LARGE SCALE GENOMIC DNA]</scope>
    <source>
        <strain evidence="8 9">HN-E23</strain>
    </source>
</reference>
<dbReference type="RefSeq" id="WP_123879783.1">
    <property type="nucleotide sequence ID" value="NZ_RPFZ01000001.1"/>
</dbReference>
<dbReference type="EMBL" id="RPFZ01000001">
    <property type="protein sequence ID" value="RPF71385.1"/>
    <property type="molecule type" value="Genomic_DNA"/>
</dbReference>
<name>A0A3N5DKS0_9SPHN</name>
<evidence type="ECO:0000313" key="9">
    <source>
        <dbReference type="Proteomes" id="UP000275232"/>
    </source>
</evidence>
<gene>
    <name evidence="8" type="ORF">EG799_06990</name>
</gene>
<keyword evidence="4" id="KW-0449">Lipoprotein</keyword>